<feature type="DNA-binding region" description="Fork-head" evidence="2">
    <location>
        <begin position="362"/>
        <end position="440"/>
    </location>
</feature>
<dbReference type="GO" id="GO:0003700">
    <property type="term" value="F:DNA-binding transcription factor activity"/>
    <property type="evidence" value="ECO:0007669"/>
    <property type="project" value="InterPro"/>
</dbReference>
<dbReference type="Gene3D" id="4.10.280.10">
    <property type="entry name" value="Helix-loop-helix DNA-binding domain"/>
    <property type="match status" value="1"/>
</dbReference>
<accession>A0AAV2R2U9</accession>
<dbReference type="AlphaFoldDB" id="A0AAV2R2U9"/>
<evidence type="ECO:0000259" key="4">
    <source>
        <dbReference type="PROSITE" id="PS50039"/>
    </source>
</evidence>
<evidence type="ECO:0000256" key="3">
    <source>
        <dbReference type="SAM" id="MobiDB-lite"/>
    </source>
</evidence>
<evidence type="ECO:0008006" key="8">
    <source>
        <dbReference type="Google" id="ProtNLM"/>
    </source>
</evidence>
<feature type="non-terminal residue" evidence="6">
    <location>
        <position position="854"/>
    </location>
</feature>
<feature type="compositionally biased region" description="Polar residues" evidence="3">
    <location>
        <begin position="175"/>
        <end position="187"/>
    </location>
</feature>
<keyword evidence="7" id="KW-1185">Reference proteome</keyword>
<proteinExistence type="predicted"/>
<dbReference type="SUPFAM" id="SSF47459">
    <property type="entry name" value="HLH, helix-loop-helix DNA-binding domain"/>
    <property type="match status" value="1"/>
</dbReference>
<dbReference type="InterPro" id="IPR001766">
    <property type="entry name" value="Fork_head_dom"/>
</dbReference>
<evidence type="ECO:0000313" key="6">
    <source>
        <dbReference type="EMBL" id="CAL4113654.1"/>
    </source>
</evidence>
<protein>
    <recommendedName>
        <fullName evidence="8">BHLH domain-containing protein</fullName>
    </recommendedName>
</protein>
<feature type="domain" description="BHLH" evidence="5">
    <location>
        <begin position="792"/>
        <end position="844"/>
    </location>
</feature>
<dbReference type="Pfam" id="PF00250">
    <property type="entry name" value="Forkhead"/>
    <property type="match status" value="1"/>
</dbReference>
<keyword evidence="1 2" id="KW-0238">DNA-binding</keyword>
<feature type="domain" description="Fork-head" evidence="4">
    <location>
        <begin position="362"/>
        <end position="440"/>
    </location>
</feature>
<dbReference type="InterPro" id="IPR036638">
    <property type="entry name" value="HLH_DNA-bd_sf"/>
</dbReference>
<dbReference type="GO" id="GO:0043565">
    <property type="term" value="F:sequence-specific DNA binding"/>
    <property type="evidence" value="ECO:0007669"/>
    <property type="project" value="InterPro"/>
</dbReference>
<organism evidence="6 7">
    <name type="scientific">Meganyctiphanes norvegica</name>
    <name type="common">Northern krill</name>
    <name type="synonym">Thysanopoda norvegica</name>
    <dbReference type="NCBI Taxonomy" id="48144"/>
    <lineage>
        <taxon>Eukaryota</taxon>
        <taxon>Metazoa</taxon>
        <taxon>Ecdysozoa</taxon>
        <taxon>Arthropoda</taxon>
        <taxon>Crustacea</taxon>
        <taxon>Multicrustacea</taxon>
        <taxon>Malacostraca</taxon>
        <taxon>Eumalacostraca</taxon>
        <taxon>Eucarida</taxon>
        <taxon>Euphausiacea</taxon>
        <taxon>Euphausiidae</taxon>
        <taxon>Meganyctiphanes</taxon>
    </lineage>
</organism>
<evidence type="ECO:0000313" key="7">
    <source>
        <dbReference type="Proteomes" id="UP001497623"/>
    </source>
</evidence>
<dbReference type="Pfam" id="PF00010">
    <property type="entry name" value="HLH"/>
    <property type="match status" value="1"/>
</dbReference>
<evidence type="ECO:0000256" key="2">
    <source>
        <dbReference type="PROSITE-ProRule" id="PRU00089"/>
    </source>
</evidence>
<keyword evidence="2" id="KW-0539">Nucleus</keyword>
<feature type="region of interest" description="Disordered" evidence="3">
    <location>
        <begin position="156"/>
        <end position="187"/>
    </location>
</feature>
<dbReference type="InterPro" id="IPR011598">
    <property type="entry name" value="bHLH_dom"/>
</dbReference>
<dbReference type="PROSITE" id="PS50039">
    <property type="entry name" value="FORK_HEAD_3"/>
    <property type="match status" value="1"/>
</dbReference>
<evidence type="ECO:0000256" key="1">
    <source>
        <dbReference type="ARBA" id="ARBA00023125"/>
    </source>
</evidence>
<sequence>VWSTRRGGIEKGGVRGARGEFKTRRRYQREKHVAFNKKMVSVTSQLVQLGDLPNFKRKSTSSEILCAVCDDELSSVLSYHEHNVTKHTSHELSLAIIKVCGLKDYLKNNLLNRNGKDYGKDGKPKEQLECNLKVDEEPQNKKEDITCSSFINQNQKDKKISNNNGKGAAEETKDSQNINEKYPNKNETYQVNDKDINRVRIKKRKTISKNLNEDYDLYECIEVVPSKAIKLEEEILREINDNETTNNEERSPDLSTNFGVNLCDYLGAEEVFLQPHNYTEETIPHMSHSVHSAAHPFIQENYFQVHSNNTFSEYEHPKIFQQSENKLVDDQIPIIPISGPKIKEKADVYLATYSPITEACSTSDISLASLIYLVLQNSVEGLPISIIYTLLQSLFPYFLQKTNFFYASSDWHNSIKKTLRKEKGFTKIKRTEMASNDTVWGTTSIISKYEKEIQNSSQIEDFAQSPELLKALKRGEVKFDTNGNNISLMHPQLFVFNSSSNSQPKDLLCHQKKNVEEGMTNFKQGFNNQSEHTENPLEGTFNQESFNSKTHSRSNEMENVLTNNNKSVLLNDIIQTRSDLTGMFQNISPKNSIANACNVSVLRPERKKYKCEENYMENEFLKDSQIDLLVKKNSDYDLENSDGWKIDYIEVKNEPFSWCEEDNHQNLIYKDVECNNSLYDEKIYDFNTESSNFSSESNESTFENETNFVLDNNEERDVSGNILLQNILHGINYDLAEETLQQSVQQIIPSKEKDNSKAKKSFKIGIDDNVDVKKKLRKRKKSPIKSNDWLPRNRTKHRMNEKMRRMELNQQFDNLMKKLPEYGDGVSLPKNEILNSARKFVSKLENVTDNILKK</sequence>
<feature type="non-terminal residue" evidence="6">
    <location>
        <position position="1"/>
    </location>
</feature>
<dbReference type="SUPFAM" id="SSF46785">
    <property type="entry name" value="Winged helix' DNA-binding domain"/>
    <property type="match status" value="1"/>
</dbReference>
<comment type="caution">
    <text evidence="6">The sequence shown here is derived from an EMBL/GenBank/DDBJ whole genome shotgun (WGS) entry which is preliminary data.</text>
</comment>
<dbReference type="InterPro" id="IPR036388">
    <property type="entry name" value="WH-like_DNA-bd_sf"/>
</dbReference>
<dbReference type="Gene3D" id="1.10.10.10">
    <property type="entry name" value="Winged helix-like DNA-binding domain superfamily/Winged helix DNA-binding domain"/>
    <property type="match status" value="1"/>
</dbReference>
<dbReference type="GO" id="GO:0005634">
    <property type="term" value="C:nucleus"/>
    <property type="evidence" value="ECO:0007669"/>
    <property type="project" value="UniProtKB-SubCell"/>
</dbReference>
<gene>
    <name evidence="6" type="ORF">MNOR_LOCUS20169</name>
</gene>
<evidence type="ECO:0000259" key="5">
    <source>
        <dbReference type="PROSITE" id="PS50888"/>
    </source>
</evidence>
<dbReference type="SMART" id="SM00353">
    <property type="entry name" value="HLH"/>
    <property type="match status" value="1"/>
</dbReference>
<comment type="subcellular location">
    <subcellularLocation>
        <location evidence="2">Nucleus</location>
    </subcellularLocation>
</comment>
<dbReference type="Proteomes" id="UP001497623">
    <property type="component" value="Unassembled WGS sequence"/>
</dbReference>
<name>A0AAV2R2U9_MEGNR</name>
<dbReference type="EMBL" id="CAXKWB010015389">
    <property type="protein sequence ID" value="CAL4113654.1"/>
    <property type="molecule type" value="Genomic_DNA"/>
</dbReference>
<dbReference type="GO" id="GO:0046983">
    <property type="term" value="F:protein dimerization activity"/>
    <property type="evidence" value="ECO:0007669"/>
    <property type="project" value="InterPro"/>
</dbReference>
<reference evidence="6 7" key="1">
    <citation type="submission" date="2024-05" db="EMBL/GenBank/DDBJ databases">
        <authorList>
            <person name="Wallberg A."/>
        </authorList>
    </citation>
    <scope>NUCLEOTIDE SEQUENCE [LARGE SCALE GENOMIC DNA]</scope>
</reference>
<dbReference type="PROSITE" id="PS50888">
    <property type="entry name" value="BHLH"/>
    <property type="match status" value="1"/>
</dbReference>
<dbReference type="InterPro" id="IPR036390">
    <property type="entry name" value="WH_DNA-bd_sf"/>
</dbReference>